<keyword evidence="1" id="KW-0134">Cell wall</keyword>
<evidence type="ECO:0000256" key="4">
    <source>
        <dbReference type="ARBA" id="ARBA00023088"/>
    </source>
</evidence>
<dbReference type="NCBIfam" id="TIGR01167">
    <property type="entry name" value="LPXTG_anchor"/>
    <property type="match status" value="1"/>
</dbReference>
<feature type="signal peptide" evidence="6">
    <location>
        <begin position="1"/>
        <end position="32"/>
    </location>
</feature>
<feature type="transmembrane region" description="Helical" evidence="5">
    <location>
        <begin position="464"/>
        <end position="483"/>
    </location>
</feature>
<keyword evidence="3 6" id="KW-0732">Signal</keyword>
<dbReference type="InterPro" id="IPR013783">
    <property type="entry name" value="Ig-like_fold"/>
</dbReference>
<keyword evidence="2" id="KW-0964">Secreted</keyword>
<keyword evidence="11" id="KW-1185">Reference proteome</keyword>
<gene>
    <name evidence="10" type="ORF">EV386_2998</name>
</gene>
<dbReference type="PROSITE" id="PS51318">
    <property type="entry name" value="TAT"/>
    <property type="match status" value="1"/>
</dbReference>
<dbReference type="Pfam" id="PF16555">
    <property type="entry name" value="GramPos_pilinD1"/>
    <property type="match status" value="1"/>
</dbReference>
<dbReference type="Pfam" id="PF17802">
    <property type="entry name" value="SpaA"/>
    <property type="match status" value="1"/>
</dbReference>
<evidence type="ECO:0000256" key="1">
    <source>
        <dbReference type="ARBA" id="ARBA00022512"/>
    </source>
</evidence>
<protein>
    <submittedName>
        <fullName evidence="10">LPXTG-motif cell wall-anchored protein/fimbrial isopeptide formation D2 family protein</fullName>
    </submittedName>
</protein>
<organism evidence="10 11">
    <name type="scientific">Xylanimonas ulmi</name>
    <dbReference type="NCBI Taxonomy" id="228973"/>
    <lineage>
        <taxon>Bacteria</taxon>
        <taxon>Bacillati</taxon>
        <taxon>Actinomycetota</taxon>
        <taxon>Actinomycetes</taxon>
        <taxon>Micrococcales</taxon>
        <taxon>Promicromonosporaceae</taxon>
        <taxon>Xylanimonas</taxon>
    </lineage>
</organism>
<feature type="chain" id="PRO_5020277347" evidence="6">
    <location>
        <begin position="33"/>
        <end position="492"/>
    </location>
</feature>
<dbReference type="InterPro" id="IPR032364">
    <property type="entry name" value="GramPos_pilinD1_N"/>
</dbReference>
<evidence type="ECO:0000259" key="9">
    <source>
        <dbReference type="Pfam" id="PF17802"/>
    </source>
</evidence>
<dbReference type="NCBIfam" id="TIGR04226">
    <property type="entry name" value="RrgB_K2N_iso_D2"/>
    <property type="match status" value="1"/>
</dbReference>
<comment type="caution">
    <text evidence="10">The sequence shown here is derived from an EMBL/GenBank/DDBJ whole genome shotgun (WGS) entry which is preliminary data.</text>
</comment>
<keyword evidence="5" id="KW-0812">Transmembrane</keyword>
<evidence type="ECO:0000256" key="6">
    <source>
        <dbReference type="SAM" id="SignalP"/>
    </source>
</evidence>
<name>A0A4Q7M4W4_9MICO</name>
<dbReference type="InterPro" id="IPR041033">
    <property type="entry name" value="SpaA_PFL_dom_1"/>
</dbReference>
<dbReference type="InterPro" id="IPR048052">
    <property type="entry name" value="FM1-like"/>
</dbReference>
<evidence type="ECO:0000259" key="7">
    <source>
        <dbReference type="Pfam" id="PF00746"/>
    </source>
</evidence>
<keyword evidence="4" id="KW-0572">Peptidoglycan-anchor</keyword>
<dbReference type="Pfam" id="PF00746">
    <property type="entry name" value="Gram_pos_anchor"/>
    <property type="match status" value="1"/>
</dbReference>
<dbReference type="AlphaFoldDB" id="A0A4Q7M4W4"/>
<evidence type="ECO:0000259" key="8">
    <source>
        <dbReference type="Pfam" id="PF16555"/>
    </source>
</evidence>
<dbReference type="Proteomes" id="UP000293852">
    <property type="component" value="Unassembled WGS sequence"/>
</dbReference>
<evidence type="ECO:0000256" key="2">
    <source>
        <dbReference type="ARBA" id="ARBA00022525"/>
    </source>
</evidence>
<dbReference type="EMBL" id="SGWX01000001">
    <property type="protein sequence ID" value="RZS62654.1"/>
    <property type="molecule type" value="Genomic_DNA"/>
</dbReference>
<feature type="domain" description="Gram-positive pilin subunit D1 N-terminal" evidence="8">
    <location>
        <begin position="44"/>
        <end position="186"/>
    </location>
</feature>
<dbReference type="InterPro" id="IPR026466">
    <property type="entry name" value="Fim_isopep_form_D2_dom"/>
</dbReference>
<evidence type="ECO:0000256" key="3">
    <source>
        <dbReference type="ARBA" id="ARBA00022729"/>
    </source>
</evidence>
<dbReference type="Gene3D" id="2.60.40.740">
    <property type="match status" value="1"/>
</dbReference>
<evidence type="ECO:0000313" key="11">
    <source>
        <dbReference type="Proteomes" id="UP000293852"/>
    </source>
</evidence>
<dbReference type="InterPro" id="IPR006311">
    <property type="entry name" value="TAT_signal"/>
</dbReference>
<dbReference type="RefSeq" id="WP_165399955.1">
    <property type="nucleotide sequence ID" value="NZ_SGWX01000001.1"/>
</dbReference>
<dbReference type="GO" id="GO:0005975">
    <property type="term" value="P:carbohydrate metabolic process"/>
    <property type="evidence" value="ECO:0007669"/>
    <property type="project" value="UniProtKB-ARBA"/>
</dbReference>
<reference evidence="10 11" key="1">
    <citation type="submission" date="2019-02" db="EMBL/GenBank/DDBJ databases">
        <title>Sequencing the genomes of 1000 actinobacteria strains.</title>
        <authorList>
            <person name="Klenk H.-P."/>
        </authorList>
    </citation>
    <scope>NUCLEOTIDE SEQUENCE [LARGE SCALE GENOMIC DNA]</scope>
    <source>
        <strain evidence="10 11">DSM 16932</strain>
    </source>
</reference>
<keyword evidence="5" id="KW-1133">Transmembrane helix</keyword>
<evidence type="ECO:0000313" key="10">
    <source>
        <dbReference type="EMBL" id="RZS62654.1"/>
    </source>
</evidence>
<dbReference type="Gene3D" id="2.60.40.10">
    <property type="entry name" value="Immunoglobulins"/>
    <property type="match status" value="2"/>
</dbReference>
<proteinExistence type="predicted"/>
<sequence length="492" mass="51175">MQNTTRRGLLRTAVVALAGALALASGAGAAHAADPSPVIDPAAKGSITIHKFDHPTTALPHDGTEVTTGLEGFSPINDVEFTVQQVLGENGAYDLTTNAGWTALESLTPEIAKNGPFGSSTTITTGTDVDGVAVAGNLPVGVYLVTETKPPVGAAPVAPFLVTVPIMNPTTKSAWLYDVHVYPKNSIVGATKTVDDEPTTLFHNVVWTILADIPDTPVVDDSVVIDGYKIVDPLDSRLTYTSTAVSLTAGPALTGADYTVSFDSAHNTVTVLFTEKGREALAANHDAQVKVEITTKANTTAEIPNTAIVYPNLPSFSIEPGQPGGPTKTPPVETKWGSVSIHKVVKESKQNLSGATFGLYLNETDALKADAQKAVKIGTTGADGMLRFEGLRYSDFADGKDVVEGEAGYQAYWIAELQAPAGYEPLTKPIKVIVGAPGTAPATYTVENAPRQNVIHLPLTGGSGAAMLTVAGALVVAGTLLIASRRRTTAQA</sequence>
<feature type="domain" description="SpaA-like prealbumin fold" evidence="9">
    <location>
        <begin position="337"/>
        <end position="440"/>
    </location>
</feature>
<feature type="domain" description="Gram-positive cocci surface proteins LPxTG" evidence="7">
    <location>
        <begin position="452"/>
        <end position="487"/>
    </location>
</feature>
<keyword evidence="5" id="KW-0472">Membrane</keyword>
<accession>A0A4Q7M4W4</accession>
<evidence type="ECO:0000256" key="5">
    <source>
        <dbReference type="SAM" id="Phobius"/>
    </source>
</evidence>
<dbReference type="InterPro" id="IPR019931">
    <property type="entry name" value="LPXTG_anchor"/>
</dbReference>
<dbReference type="NCBIfam" id="NF033902">
    <property type="entry name" value="iso_D2_wall_anc"/>
    <property type="match status" value="1"/>
</dbReference>